<dbReference type="SUPFAM" id="SSF52091">
    <property type="entry name" value="SpoIIaa-like"/>
    <property type="match status" value="1"/>
</dbReference>
<dbReference type="EMBL" id="JBBKAM010000002">
    <property type="protein sequence ID" value="MEJ8641054.1"/>
    <property type="molecule type" value="Genomic_DNA"/>
</dbReference>
<dbReference type="Gene3D" id="3.30.750.24">
    <property type="entry name" value="STAS domain"/>
    <property type="match status" value="1"/>
</dbReference>
<dbReference type="PROSITE" id="PS50801">
    <property type="entry name" value="STAS"/>
    <property type="match status" value="1"/>
</dbReference>
<sequence length="56" mass="6182">MADDQEGHAPLVRVETGEQSVVVRVSGEIDIDRASMLRDALYEAITRRAPTRSLSI</sequence>
<gene>
    <name evidence="2" type="ORF">WKI68_05430</name>
</gene>
<reference evidence="2 3" key="1">
    <citation type="submission" date="2024-03" db="EMBL/GenBank/DDBJ databases">
        <title>Novel Streptomyces species of biotechnological and ecological value are a feature of Machair soil.</title>
        <authorList>
            <person name="Prole J.R."/>
            <person name="Goodfellow M."/>
            <person name="Allenby N."/>
            <person name="Ward A.C."/>
        </authorList>
    </citation>
    <scope>NUCLEOTIDE SEQUENCE [LARGE SCALE GENOMIC DNA]</scope>
    <source>
        <strain evidence="2 3">MS1.HAVA.3</strain>
    </source>
</reference>
<organism evidence="2 3">
    <name type="scientific">Streptomyces caledonius</name>
    <dbReference type="NCBI Taxonomy" id="3134107"/>
    <lineage>
        <taxon>Bacteria</taxon>
        <taxon>Bacillati</taxon>
        <taxon>Actinomycetota</taxon>
        <taxon>Actinomycetes</taxon>
        <taxon>Kitasatosporales</taxon>
        <taxon>Streptomycetaceae</taxon>
        <taxon>Streptomyces</taxon>
    </lineage>
</organism>
<keyword evidence="3" id="KW-1185">Reference proteome</keyword>
<dbReference type="Proteomes" id="UP001382904">
    <property type="component" value="Unassembled WGS sequence"/>
</dbReference>
<proteinExistence type="predicted"/>
<dbReference type="InterPro" id="IPR036513">
    <property type="entry name" value="STAS_dom_sf"/>
</dbReference>
<protein>
    <recommendedName>
        <fullName evidence="1">STAS domain-containing protein</fullName>
    </recommendedName>
</protein>
<evidence type="ECO:0000313" key="3">
    <source>
        <dbReference type="Proteomes" id="UP001382904"/>
    </source>
</evidence>
<evidence type="ECO:0000313" key="2">
    <source>
        <dbReference type="EMBL" id="MEJ8641054.1"/>
    </source>
</evidence>
<accession>A0ABU8TZJ8</accession>
<comment type="caution">
    <text evidence="2">The sequence shown here is derived from an EMBL/GenBank/DDBJ whole genome shotgun (WGS) entry which is preliminary data.</text>
</comment>
<dbReference type="InterPro" id="IPR002645">
    <property type="entry name" value="STAS_dom"/>
</dbReference>
<name>A0ABU8TZJ8_9ACTN</name>
<evidence type="ECO:0000259" key="1">
    <source>
        <dbReference type="PROSITE" id="PS50801"/>
    </source>
</evidence>
<feature type="domain" description="STAS" evidence="1">
    <location>
        <begin position="10"/>
        <end position="56"/>
    </location>
</feature>